<protein>
    <recommendedName>
        <fullName evidence="2">BL00235/CARNS1 N-terminal domain-containing protein</fullName>
    </recommendedName>
</protein>
<comment type="caution">
    <text evidence="3">The sequence shown here is derived from an EMBL/GenBank/DDBJ whole genome shotgun (WGS) entry which is preliminary data.</text>
</comment>
<dbReference type="KEGG" id="tve:TRV_00262"/>
<gene>
    <name evidence="3" type="ORF">TRV_00262</name>
</gene>
<accession>D4CZM0</accession>
<dbReference type="HOGENOM" id="CLU_1379026_0_0_1"/>
<feature type="compositionally biased region" description="Basic and acidic residues" evidence="1">
    <location>
        <begin position="167"/>
        <end position="179"/>
    </location>
</feature>
<dbReference type="InterPro" id="IPR041472">
    <property type="entry name" value="BL00235/CARNS1_N"/>
</dbReference>
<evidence type="ECO:0000313" key="4">
    <source>
        <dbReference type="Proteomes" id="UP000008383"/>
    </source>
</evidence>
<feature type="domain" description="BL00235/CARNS1 N-terminal" evidence="2">
    <location>
        <begin position="48"/>
        <end position="134"/>
    </location>
</feature>
<dbReference type="AlphaFoldDB" id="D4CZM0"/>
<evidence type="ECO:0000313" key="3">
    <source>
        <dbReference type="EMBL" id="EFE45011.1"/>
    </source>
</evidence>
<sequence length="198" mass="22112">MSHRLSRFWTKNWKNRLSFSWLMEAERPARTIAIVEGGKSPETGRNLYMAAKALNVSVVVLDKPGHWLEGPEYADWRAAFLPVDRSPNARLPDRIVEALEKYSREKGALKIDGLVTFFDPLFVGVAAAAKKLGLTTPSPEAYAIATDKFKTSIAEGRPAYRASSPDEVAKNNSRYDPELSTHSQALQRLGLRGRLPCR</sequence>
<feature type="region of interest" description="Disordered" evidence="1">
    <location>
        <begin position="156"/>
        <end position="180"/>
    </location>
</feature>
<dbReference type="RefSeq" id="XP_003025622.1">
    <property type="nucleotide sequence ID" value="XM_003025576.1"/>
</dbReference>
<evidence type="ECO:0000256" key="1">
    <source>
        <dbReference type="SAM" id="MobiDB-lite"/>
    </source>
</evidence>
<dbReference type="GeneID" id="9581860"/>
<dbReference type="Gene3D" id="3.40.50.20">
    <property type="match status" value="1"/>
</dbReference>
<name>D4CZM0_TRIVH</name>
<keyword evidence="4" id="KW-1185">Reference proteome</keyword>
<proteinExistence type="predicted"/>
<organism evidence="3 4">
    <name type="scientific">Trichophyton verrucosum (strain HKI 0517)</name>
    <dbReference type="NCBI Taxonomy" id="663202"/>
    <lineage>
        <taxon>Eukaryota</taxon>
        <taxon>Fungi</taxon>
        <taxon>Dikarya</taxon>
        <taxon>Ascomycota</taxon>
        <taxon>Pezizomycotina</taxon>
        <taxon>Eurotiomycetes</taxon>
        <taxon>Eurotiomycetidae</taxon>
        <taxon>Onygenales</taxon>
        <taxon>Arthrodermataceae</taxon>
        <taxon>Trichophyton</taxon>
    </lineage>
</organism>
<dbReference type="Proteomes" id="UP000008383">
    <property type="component" value="Unassembled WGS sequence"/>
</dbReference>
<evidence type="ECO:0000259" key="2">
    <source>
        <dbReference type="Pfam" id="PF18130"/>
    </source>
</evidence>
<reference evidence="4" key="1">
    <citation type="journal article" date="2011" name="Genome Biol.">
        <title>Comparative and functional genomics provide insights into the pathogenicity of dermatophytic fungi.</title>
        <authorList>
            <person name="Burmester A."/>
            <person name="Shelest E."/>
            <person name="Gloeckner G."/>
            <person name="Heddergott C."/>
            <person name="Schindler S."/>
            <person name="Staib P."/>
            <person name="Heidel A."/>
            <person name="Felder M."/>
            <person name="Petzold A."/>
            <person name="Szafranski K."/>
            <person name="Feuermann M."/>
            <person name="Pedruzzi I."/>
            <person name="Priebe S."/>
            <person name="Groth M."/>
            <person name="Winkler R."/>
            <person name="Li W."/>
            <person name="Kniemeyer O."/>
            <person name="Schroeckh V."/>
            <person name="Hertweck C."/>
            <person name="Hube B."/>
            <person name="White T.C."/>
            <person name="Platzer M."/>
            <person name="Guthke R."/>
            <person name="Heitman J."/>
            <person name="Woestemeyer J."/>
            <person name="Zipfel P.F."/>
            <person name="Monod M."/>
            <person name="Brakhage A.A."/>
        </authorList>
    </citation>
    <scope>NUCLEOTIDE SEQUENCE [LARGE SCALE GENOMIC DNA]</scope>
    <source>
        <strain evidence="4">HKI 0517</strain>
    </source>
</reference>
<dbReference type="EMBL" id="ACYE01000015">
    <property type="protein sequence ID" value="EFE45011.1"/>
    <property type="molecule type" value="Genomic_DNA"/>
</dbReference>
<dbReference type="Pfam" id="PF18130">
    <property type="entry name" value="ATPgrasp_N"/>
    <property type="match status" value="1"/>
</dbReference>